<dbReference type="EMBL" id="CAAALY010278131">
    <property type="protein sequence ID" value="VEL43000.1"/>
    <property type="molecule type" value="Genomic_DNA"/>
</dbReference>
<evidence type="ECO:0000313" key="4">
    <source>
        <dbReference type="Proteomes" id="UP000784294"/>
    </source>
</evidence>
<feature type="signal peptide" evidence="2">
    <location>
        <begin position="1"/>
        <end position="19"/>
    </location>
</feature>
<name>A0A3S5CRV5_9PLAT</name>
<sequence length="111" mass="12864">MCYVRLAWCGVITPAVCLAHPTPSDLLIRLGPPVRIYRMALKIRFLPVWLTDFTRFLPRCEVYSMLCFSSLQYRGQCRLNSRDHVLRFLCLWVLGIAFTGCAGKWIPKNQN</sequence>
<evidence type="ECO:0008006" key="5">
    <source>
        <dbReference type="Google" id="ProtNLM"/>
    </source>
</evidence>
<keyword evidence="1" id="KW-1133">Transmembrane helix</keyword>
<evidence type="ECO:0000256" key="1">
    <source>
        <dbReference type="SAM" id="Phobius"/>
    </source>
</evidence>
<keyword evidence="1" id="KW-0812">Transmembrane</keyword>
<keyword evidence="2" id="KW-0732">Signal</keyword>
<proteinExistence type="predicted"/>
<keyword evidence="4" id="KW-1185">Reference proteome</keyword>
<evidence type="ECO:0000256" key="2">
    <source>
        <dbReference type="SAM" id="SignalP"/>
    </source>
</evidence>
<evidence type="ECO:0000313" key="3">
    <source>
        <dbReference type="EMBL" id="VEL43000.1"/>
    </source>
</evidence>
<gene>
    <name evidence="3" type="ORF">PXEA_LOCUS36440</name>
</gene>
<dbReference type="Proteomes" id="UP000784294">
    <property type="component" value="Unassembled WGS sequence"/>
</dbReference>
<organism evidence="3 4">
    <name type="scientific">Protopolystoma xenopodis</name>
    <dbReference type="NCBI Taxonomy" id="117903"/>
    <lineage>
        <taxon>Eukaryota</taxon>
        <taxon>Metazoa</taxon>
        <taxon>Spiralia</taxon>
        <taxon>Lophotrochozoa</taxon>
        <taxon>Platyhelminthes</taxon>
        <taxon>Monogenea</taxon>
        <taxon>Polyopisthocotylea</taxon>
        <taxon>Polystomatidea</taxon>
        <taxon>Polystomatidae</taxon>
        <taxon>Protopolystoma</taxon>
    </lineage>
</organism>
<keyword evidence="1" id="KW-0472">Membrane</keyword>
<reference evidence="3" key="1">
    <citation type="submission" date="2018-11" db="EMBL/GenBank/DDBJ databases">
        <authorList>
            <consortium name="Pathogen Informatics"/>
        </authorList>
    </citation>
    <scope>NUCLEOTIDE SEQUENCE</scope>
</reference>
<dbReference type="AlphaFoldDB" id="A0A3S5CRV5"/>
<comment type="caution">
    <text evidence="3">The sequence shown here is derived from an EMBL/GenBank/DDBJ whole genome shotgun (WGS) entry which is preliminary data.</text>
</comment>
<feature type="transmembrane region" description="Helical" evidence="1">
    <location>
        <begin position="85"/>
        <end position="106"/>
    </location>
</feature>
<protein>
    <recommendedName>
        <fullName evidence="5">Secreted protein</fullName>
    </recommendedName>
</protein>
<feature type="chain" id="PRO_5018686120" description="Secreted protein" evidence="2">
    <location>
        <begin position="20"/>
        <end position="111"/>
    </location>
</feature>
<accession>A0A3S5CRV5</accession>